<dbReference type="RefSeq" id="WP_101344629.1">
    <property type="nucleotide sequence ID" value="NZ_PJAI02000003.1"/>
</dbReference>
<accession>A0ABY3MZA9</accession>
<keyword evidence="4 7" id="KW-0812">Transmembrane</keyword>
<evidence type="ECO:0000313" key="9">
    <source>
        <dbReference type="EMBL" id="TYK66548.1"/>
    </source>
</evidence>
<gene>
    <name evidence="9" type="ORF">CWS31_004195</name>
</gene>
<comment type="caution">
    <text evidence="9">The sequence shown here is derived from an EMBL/GenBank/DDBJ whole genome shotgun (WGS) entry which is preliminary data.</text>
</comment>
<proteinExistence type="predicted"/>
<evidence type="ECO:0000256" key="7">
    <source>
        <dbReference type="SAM" id="Phobius"/>
    </source>
</evidence>
<evidence type="ECO:0000256" key="1">
    <source>
        <dbReference type="ARBA" id="ARBA00004533"/>
    </source>
</evidence>
<comment type="subcellular location">
    <subcellularLocation>
        <location evidence="1">Cell inner membrane</location>
    </subcellularLocation>
</comment>
<keyword evidence="10" id="KW-1185">Reference proteome</keyword>
<feature type="domain" description="Mce/MlaD" evidence="8">
    <location>
        <begin position="171"/>
        <end position="240"/>
    </location>
</feature>
<feature type="domain" description="Mce/MlaD" evidence="8">
    <location>
        <begin position="899"/>
        <end position="957"/>
    </location>
</feature>
<feature type="transmembrane region" description="Helical" evidence="7">
    <location>
        <begin position="30"/>
        <end position="47"/>
    </location>
</feature>
<keyword evidence="2" id="KW-1003">Cell membrane</keyword>
<feature type="domain" description="Mce/MlaD" evidence="8">
    <location>
        <begin position="645"/>
        <end position="704"/>
    </location>
</feature>
<organism evidence="9 10">
    <name type="scientific">Colwellia echini</name>
    <dbReference type="NCBI Taxonomy" id="1982103"/>
    <lineage>
        <taxon>Bacteria</taxon>
        <taxon>Pseudomonadati</taxon>
        <taxon>Pseudomonadota</taxon>
        <taxon>Gammaproteobacteria</taxon>
        <taxon>Alteromonadales</taxon>
        <taxon>Colwelliaceae</taxon>
        <taxon>Colwellia</taxon>
    </lineage>
</organism>
<evidence type="ECO:0000313" key="10">
    <source>
        <dbReference type="Proteomes" id="UP000815846"/>
    </source>
</evidence>
<sequence length="1048" mass="114146">MNTKKDRTAAEQNNQGNSAADIVPRQGISIIWFVPFIALIFGLWLAVKTISEQGTIITIEFDNGSGIVPNKTEVRYKGLVTGLVKKVVPSDDLTHVIAEVEISKDFTDYLTTNTLFWLVSADISLQGISGLDTLISGSYITILPDTDKSSESKFHFVALTEVPTLDMSTPGLHLTLQTDVLGSISENSPISFKQIPIGHVTGYHYIESSKKIGINIFIKPEFAHLIKENSLFYNTSGMQVTASLSAGIKINTESLSSILAGGISVDTLSYQADLAPAKNGDTFPLHPDFQAAEMGHTIELTLDWNSGIDHNAAIMYQGLTIGVIESFSKIDPVSRKITAIAQVNPRVVPYLTDQSQFYIVSPQISLTGLANAKTLLTGSYISIRASLAGKPSNKFKVYNDIPPYTYSEPGLHLMLTSNDRSSLQVGSSVYYRQQVVGNIQAIETSAPERHLVHIHVLPEFSHYVNADSRFYNNSGLKISANLLGVDVQAQSLQTILNGGISFINQGNNQESKEKSVTNGDSFSLYANEKLAEQQISFTLNVAADEIISKNTRVLYRGIEIGAIHSIKNQNAQQYLQVGLLPEYQHILKANTQFYLVNPSLSLSGASDKDALFGGAYITFNIGEGKARSQFPLYTTPPVKHASSPGLQLTLITDHASVATPGSAVSYRGITIGQVDNVSLNKADDNIHVNITIDDKHRSLLQSTTRFYNASGITISGGLSDFVVKTESLDAILRGGISFYNPESPQVNPHDDTQKTKDNIAELAQFTLFKHQEEARNAGKNISIHFNDVSGLKINTKVIYQEQTLGTVQRLIFNNGKVGVTALVLLNDLGNQYALKGTKFWKVEPEIGLVGSKNVASILDGAFIGLLPSYDALSGQEAEPKTEFIALEIAPTVERLAYGLNIKLTTSRLGSVRVGNPVLYRQIKVGKVIGIDLSPTADQVNIFVNIAKPYAALVNGQSKFWNTSGIRIDASVFSGVKIDSESIETLIAGGIAFATPSIDDEDKPELAPIPASFILHQDIDEDWLEWQPKILINATDESTIDTENDNDDR</sequence>
<name>A0ABY3MZA9_9GAMM</name>
<keyword evidence="6 7" id="KW-0472">Membrane</keyword>
<feature type="domain" description="Mce/MlaD" evidence="8">
    <location>
        <begin position="54"/>
        <end position="144"/>
    </location>
</feature>
<evidence type="ECO:0000259" key="8">
    <source>
        <dbReference type="Pfam" id="PF02470"/>
    </source>
</evidence>
<dbReference type="InterPro" id="IPR003399">
    <property type="entry name" value="Mce/MlaD"/>
</dbReference>
<dbReference type="EMBL" id="PJAI02000003">
    <property type="protein sequence ID" value="TYK66548.1"/>
    <property type="molecule type" value="Genomic_DNA"/>
</dbReference>
<evidence type="ECO:0000256" key="4">
    <source>
        <dbReference type="ARBA" id="ARBA00022692"/>
    </source>
</evidence>
<evidence type="ECO:0000256" key="3">
    <source>
        <dbReference type="ARBA" id="ARBA00022519"/>
    </source>
</evidence>
<evidence type="ECO:0000256" key="5">
    <source>
        <dbReference type="ARBA" id="ARBA00022989"/>
    </source>
</evidence>
<evidence type="ECO:0000256" key="6">
    <source>
        <dbReference type="ARBA" id="ARBA00023136"/>
    </source>
</evidence>
<dbReference type="PANTHER" id="PTHR30462:SF0">
    <property type="entry name" value="INTERMEMBRANE TRANSPORT PROTEIN YEBT"/>
    <property type="match status" value="1"/>
</dbReference>
<dbReference type="InterPro" id="IPR051800">
    <property type="entry name" value="PqiA-PqiB_transport"/>
</dbReference>
<dbReference type="Proteomes" id="UP000815846">
    <property type="component" value="Unassembled WGS sequence"/>
</dbReference>
<dbReference type="PANTHER" id="PTHR30462">
    <property type="entry name" value="INTERMEMBRANE TRANSPORT PROTEIN PQIB-RELATED"/>
    <property type="match status" value="1"/>
</dbReference>
<keyword evidence="5 7" id="KW-1133">Transmembrane helix</keyword>
<protein>
    <submittedName>
        <fullName evidence="9">MCE family protein</fullName>
    </submittedName>
</protein>
<dbReference type="Pfam" id="PF02470">
    <property type="entry name" value="MlaD"/>
    <property type="match status" value="4"/>
</dbReference>
<evidence type="ECO:0000256" key="2">
    <source>
        <dbReference type="ARBA" id="ARBA00022475"/>
    </source>
</evidence>
<reference evidence="9 10" key="1">
    <citation type="submission" date="2019-08" db="EMBL/GenBank/DDBJ databases">
        <title>Microbe sample from Colwellia echini.</title>
        <authorList>
            <person name="Christiansen L."/>
            <person name="Pathiraja D."/>
            <person name="Schultz-Johansen M."/>
            <person name="Choi I.-G."/>
            <person name="Stougaard P."/>
        </authorList>
    </citation>
    <scope>NUCLEOTIDE SEQUENCE [LARGE SCALE GENOMIC DNA]</scope>
    <source>
        <strain evidence="9 10">A3</strain>
    </source>
</reference>
<keyword evidence="3" id="KW-0997">Cell inner membrane</keyword>